<dbReference type="RefSeq" id="WP_211317600.1">
    <property type="nucleotide sequence ID" value="NZ_QJJS01000023.1"/>
</dbReference>
<sequence length="125" mass="13624">MISTGRRRQARRVALALLGSALVVSAAVAGPVRRCGWFQNPTPGNAWLVDRDGEWVVGLQGGHQAEGDWPVFSQARWVRTNGHYGHGCACLTVRVDAAARTVLRIDAATARPLSACRRDPRLPRE</sequence>
<keyword evidence="1" id="KW-0732">Signal</keyword>
<dbReference type="Pfam" id="PF13316">
    <property type="entry name" value="DUF4087"/>
    <property type="match status" value="1"/>
</dbReference>
<gene>
    <name evidence="2" type="ORF">C7444_12342</name>
</gene>
<comment type="caution">
    <text evidence="2">The sequence shown here is derived from an EMBL/GenBank/DDBJ whole genome shotgun (WGS) entry which is preliminary data.</text>
</comment>
<evidence type="ECO:0000256" key="1">
    <source>
        <dbReference type="SAM" id="SignalP"/>
    </source>
</evidence>
<name>A0A318GUT1_9BURK</name>
<evidence type="ECO:0000313" key="2">
    <source>
        <dbReference type="EMBL" id="PXW92791.1"/>
    </source>
</evidence>
<dbReference type="EMBL" id="QJJS01000023">
    <property type="protein sequence ID" value="PXW92791.1"/>
    <property type="molecule type" value="Genomic_DNA"/>
</dbReference>
<proteinExistence type="predicted"/>
<keyword evidence="3" id="KW-1185">Reference proteome</keyword>
<reference evidence="2 3" key="1">
    <citation type="submission" date="2018-05" db="EMBL/GenBank/DDBJ databases">
        <title>Genomic Encyclopedia of Type Strains, Phase IV (KMG-IV): sequencing the most valuable type-strain genomes for metagenomic binning, comparative biology and taxonomic classification.</title>
        <authorList>
            <person name="Goeker M."/>
        </authorList>
    </citation>
    <scope>NUCLEOTIDE SEQUENCE [LARGE SCALE GENOMIC DNA]</scope>
    <source>
        <strain evidence="2 3">DSM 566</strain>
    </source>
</reference>
<dbReference type="Proteomes" id="UP000247811">
    <property type="component" value="Unassembled WGS sequence"/>
</dbReference>
<feature type="signal peptide" evidence="1">
    <location>
        <begin position="1"/>
        <end position="29"/>
    </location>
</feature>
<dbReference type="AlphaFoldDB" id="A0A318GUT1"/>
<protein>
    <submittedName>
        <fullName evidence="2">Uncharacterized protein DUF4087</fullName>
    </submittedName>
</protein>
<accession>A0A318GUT1</accession>
<evidence type="ECO:0000313" key="3">
    <source>
        <dbReference type="Proteomes" id="UP000247811"/>
    </source>
</evidence>
<dbReference type="InterPro" id="IPR025145">
    <property type="entry name" value="DUF4087"/>
</dbReference>
<organism evidence="2 3">
    <name type="scientific">Sphaerotilus hippei</name>
    <dbReference type="NCBI Taxonomy" id="744406"/>
    <lineage>
        <taxon>Bacteria</taxon>
        <taxon>Pseudomonadati</taxon>
        <taxon>Pseudomonadota</taxon>
        <taxon>Betaproteobacteria</taxon>
        <taxon>Burkholderiales</taxon>
        <taxon>Sphaerotilaceae</taxon>
        <taxon>Sphaerotilus</taxon>
    </lineage>
</organism>
<feature type="chain" id="PRO_5016441158" evidence="1">
    <location>
        <begin position="30"/>
        <end position="125"/>
    </location>
</feature>